<keyword evidence="3" id="KW-1185">Reference proteome</keyword>
<dbReference type="Proteomes" id="UP001242480">
    <property type="component" value="Unassembled WGS sequence"/>
</dbReference>
<accession>A0ABU0IZ42</accession>
<gene>
    <name evidence="2" type="ORF">QO011_000279</name>
</gene>
<dbReference type="EMBL" id="JAUSVX010000001">
    <property type="protein sequence ID" value="MDQ0467284.1"/>
    <property type="molecule type" value="Genomic_DNA"/>
</dbReference>
<comment type="caution">
    <text evidence="2">The sequence shown here is derived from an EMBL/GenBank/DDBJ whole genome shotgun (WGS) entry which is preliminary data.</text>
</comment>
<evidence type="ECO:0000256" key="1">
    <source>
        <dbReference type="SAM" id="SignalP"/>
    </source>
</evidence>
<proteinExistence type="predicted"/>
<sequence length="87" mass="9286">MMKTLIMTAVAVVGLAASVSTAFAHANPAGFYAIQRSQPYDSAPAVRDAVPMRQQAMRTSEGGDRVYLPQYRIWVPAASAASDTPVE</sequence>
<evidence type="ECO:0000313" key="3">
    <source>
        <dbReference type="Proteomes" id="UP001242480"/>
    </source>
</evidence>
<reference evidence="2 3" key="1">
    <citation type="submission" date="2023-07" db="EMBL/GenBank/DDBJ databases">
        <title>Genomic Encyclopedia of Type Strains, Phase IV (KMG-IV): sequencing the most valuable type-strain genomes for metagenomic binning, comparative biology and taxonomic classification.</title>
        <authorList>
            <person name="Goeker M."/>
        </authorList>
    </citation>
    <scope>NUCLEOTIDE SEQUENCE [LARGE SCALE GENOMIC DNA]</scope>
    <source>
        <strain evidence="2 3">DSM 19619</strain>
    </source>
</reference>
<evidence type="ECO:0000313" key="2">
    <source>
        <dbReference type="EMBL" id="MDQ0467284.1"/>
    </source>
</evidence>
<feature type="signal peptide" evidence="1">
    <location>
        <begin position="1"/>
        <end position="26"/>
    </location>
</feature>
<keyword evidence="1" id="KW-0732">Signal</keyword>
<protein>
    <submittedName>
        <fullName evidence="2">Uncharacterized protein</fullName>
    </submittedName>
</protein>
<organism evidence="2 3">
    <name type="scientific">Labrys wisconsinensis</name>
    <dbReference type="NCBI Taxonomy" id="425677"/>
    <lineage>
        <taxon>Bacteria</taxon>
        <taxon>Pseudomonadati</taxon>
        <taxon>Pseudomonadota</taxon>
        <taxon>Alphaproteobacteria</taxon>
        <taxon>Hyphomicrobiales</taxon>
        <taxon>Xanthobacteraceae</taxon>
        <taxon>Labrys</taxon>
    </lineage>
</organism>
<name>A0ABU0IZ42_9HYPH</name>
<feature type="chain" id="PRO_5045606235" evidence="1">
    <location>
        <begin position="27"/>
        <end position="87"/>
    </location>
</feature>